<proteinExistence type="predicted"/>
<dbReference type="AlphaFoldDB" id="A0A067T7Z4"/>
<dbReference type="SUPFAM" id="SSF51430">
    <property type="entry name" value="NAD(P)-linked oxidoreductase"/>
    <property type="match status" value="1"/>
</dbReference>
<accession>A0A067T7Z4</accession>
<sequence>MSEDQVLLAWAKAKGAVALTTSSKKERLEGYLHAGDLVLTEQEIKAIDDAGAKGRAKVLTAKTVVRRAAGALILGEIGLRECSYFGLNSF</sequence>
<organism evidence="1 2">
    <name type="scientific">Galerina marginata (strain CBS 339.88)</name>
    <dbReference type="NCBI Taxonomy" id="685588"/>
    <lineage>
        <taxon>Eukaryota</taxon>
        <taxon>Fungi</taxon>
        <taxon>Dikarya</taxon>
        <taxon>Basidiomycota</taxon>
        <taxon>Agaricomycotina</taxon>
        <taxon>Agaricomycetes</taxon>
        <taxon>Agaricomycetidae</taxon>
        <taxon>Agaricales</taxon>
        <taxon>Agaricineae</taxon>
        <taxon>Strophariaceae</taxon>
        <taxon>Galerina</taxon>
    </lineage>
</organism>
<name>A0A067T7Z4_GALM3</name>
<gene>
    <name evidence="1" type="ORF">GALMADRAFT_223496</name>
</gene>
<dbReference type="InterPro" id="IPR036812">
    <property type="entry name" value="NAD(P)_OxRdtase_dom_sf"/>
</dbReference>
<dbReference type="OrthoDB" id="416253at2759"/>
<dbReference type="HOGENOM" id="CLU_2441015_0_0_1"/>
<dbReference type="EMBL" id="KL142373">
    <property type="protein sequence ID" value="KDR79266.1"/>
    <property type="molecule type" value="Genomic_DNA"/>
</dbReference>
<dbReference type="STRING" id="685588.A0A067T7Z4"/>
<reference evidence="2" key="1">
    <citation type="journal article" date="2014" name="Proc. Natl. Acad. Sci. U.S.A.">
        <title>Extensive sampling of basidiomycete genomes demonstrates inadequacy of the white-rot/brown-rot paradigm for wood decay fungi.</title>
        <authorList>
            <person name="Riley R."/>
            <person name="Salamov A.A."/>
            <person name="Brown D.W."/>
            <person name="Nagy L.G."/>
            <person name="Floudas D."/>
            <person name="Held B.W."/>
            <person name="Levasseur A."/>
            <person name="Lombard V."/>
            <person name="Morin E."/>
            <person name="Otillar R."/>
            <person name="Lindquist E.A."/>
            <person name="Sun H."/>
            <person name="LaButti K.M."/>
            <person name="Schmutz J."/>
            <person name="Jabbour D."/>
            <person name="Luo H."/>
            <person name="Baker S.E."/>
            <person name="Pisabarro A.G."/>
            <person name="Walton J.D."/>
            <person name="Blanchette R.A."/>
            <person name="Henrissat B."/>
            <person name="Martin F."/>
            <person name="Cullen D."/>
            <person name="Hibbett D.S."/>
            <person name="Grigoriev I.V."/>
        </authorList>
    </citation>
    <scope>NUCLEOTIDE SEQUENCE [LARGE SCALE GENOMIC DNA]</scope>
    <source>
        <strain evidence="2">CBS 339.88</strain>
    </source>
</reference>
<evidence type="ECO:0000313" key="1">
    <source>
        <dbReference type="EMBL" id="KDR79266.1"/>
    </source>
</evidence>
<dbReference type="Proteomes" id="UP000027222">
    <property type="component" value="Unassembled WGS sequence"/>
</dbReference>
<protein>
    <submittedName>
        <fullName evidence="1">Uncharacterized protein</fullName>
    </submittedName>
</protein>
<evidence type="ECO:0000313" key="2">
    <source>
        <dbReference type="Proteomes" id="UP000027222"/>
    </source>
</evidence>
<keyword evidence="2" id="KW-1185">Reference proteome</keyword>
<dbReference type="Gene3D" id="3.20.20.100">
    <property type="entry name" value="NADP-dependent oxidoreductase domain"/>
    <property type="match status" value="1"/>
</dbReference>